<keyword evidence="1" id="KW-0812">Transmembrane</keyword>
<accession>A0ABT8RH09</accession>
<dbReference type="Pfam" id="PF16344">
    <property type="entry name" value="FecR_C"/>
    <property type="match status" value="1"/>
</dbReference>
<gene>
    <name evidence="4" type="ORF">Q0590_29480</name>
</gene>
<dbReference type="Pfam" id="PF04773">
    <property type="entry name" value="FecR"/>
    <property type="match status" value="1"/>
</dbReference>
<dbReference type="Proteomes" id="UP001168528">
    <property type="component" value="Unassembled WGS sequence"/>
</dbReference>
<dbReference type="Gene3D" id="2.60.120.1440">
    <property type="match status" value="1"/>
</dbReference>
<name>A0ABT8RH09_9BACT</name>
<dbReference type="Gene3D" id="3.55.50.30">
    <property type="match status" value="1"/>
</dbReference>
<dbReference type="EMBL" id="JAUKPO010000030">
    <property type="protein sequence ID" value="MDO1450443.1"/>
    <property type="molecule type" value="Genomic_DNA"/>
</dbReference>
<sequence>MSYTHYQAEDFAADEFFIRWVKTPDSETEAFWQEWIQTHPAQADTIREARELVGLLETNKDFPTAGQINRMRQHIHSRTGRAGKVISMPQKQADQIARPWYQSWQKLAAVFLAFLSCSALIWLGINRFTKVAYHTAYGQIQTIQLPDGSMVTLNANSVLRYSRTWDGTRDREVWLEGEAFFDVKHLKTHNRFLVHTQDNLTVEVLGTTFNVFERKSGTRVVLQTGKVKLNIQQGQKQEQVLMQPGEQVELVEKTGRYAKKKVNTQQALAWKAHKLVFDNTSMAEIVAVLEENYGLHVTIASPELLQKKLVGSAPTHDVDVFLSALAKSFNLKINRNGKEVSIAGP</sequence>
<evidence type="ECO:0000259" key="3">
    <source>
        <dbReference type="Pfam" id="PF16344"/>
    </source>
</evidence>
<evidence type="ECO:0000259" key="2">
    <source>
        <dbReference type="Pfam" id="PF04773"/>
    </source>
</evidence>
<reference evidence="4" key="1">
    <citation type="submission" date="2023-07" db="EMBL/GenBank/DDBJ databases">
        <title>The genome sequence of Rhodocytophaga aerolata KACC 12507.</title>
        <authorList>
            <person name="Zhang X."/>
        </authorList>
    </citation>
    <scope>NUCLEOTIDE SEQUENCE</scope>
    <source>
        <strain evidence="4">KACC 12507</strain>
    </source>
</reference>
<feature type="domain" description="Protein FecR C-terminal" evidence="3">
    <location>
        <begin position="274"/>
        <end position="342"/>
    </location>
</feature>
<dbReference type="InterPro" id="IPR012373">
    <property type="entry name" value="Ferrdict_sens_TM"/>
</dbReference>
<feature type="domain" description="FecR protein" evidence="2">
    <location>
        <begin position="133"/>
        <end position="228"/>
    </location>
</feature>
<protein>
    <submittedName>
        <fullName evidence="4">FecR domain-containing protein</fullName>
    </submittedName>
</protein>
<dbReference type="PANTHER" id="PTHR30273:SF2">
    <property type="entry name" value="PROTEIN FECR"/>
    <property type="match status" value="1"/>
</dbReference>
<keyword evidence="1" id="KW-0472">Membrane</keyword>
<keyword evidence="5" id="KW-1185">Reference proteome</keyword>
<dbReference type="InterPro" id="IPR032508">
    <property type="entry name" value="FecR_C"/>
</dbReference>
<dbReference type="InterPro" id="IPR006860">
    <property type="entry name" value="FecR"/>
</dbReference>
<evidence type="ECO:0000313" key="4">
    <source>
        <dbReference type="EMBL" id="MDO1450443.1"/>
    </source>
</evidence>
<dbReference type="PIRSF" id="PIRSF018266">
    <property type="entry name" value="FecR"/>
    <property type="match status" value="1"/>
</dbReference>
<dbReference type="PANTHER" id="PTHR30273">
    <property type="entry name" value="PERIPLASMIC SIGNAL SENSOR AND SIGMA FACTOR ACTIVATOR FECR-RELATED"/>
    <property type="match status" value="1"/>
</dbReference>
<proteinExistence type="predicted"/>
<organism evidence="4 5">
    <name type="scientific">Rhodocytophaga aerolata</name>
    <dbReference type="NCBI Taxonomy" id="455078"/>
    <lineage>
        <taxon>Bacteria</taxon>
        <taxon>Pseudomonadati</taxon>
        <taxon>Bacteroidota</taxon>
        <taxon>Cytophagia</taxon>
        <taxon>Cytophagales</taxon>
        <taxon>Rhodocytophagaceae</taxon>
        <taxon>Rhodocytophaga</taxon>
    </lineage>
</organism>
<dbReference type="RefSeq" id="WP_302041243.1">
    <property type="nucleotide sequence ID" value="NZ_JAUKPO010000030.1"/>
</dbReference>
<evidence type="ECO:0000313" key="5">
    <source>
        <dbReference type="Proteomes" id="UP001168528"/>
    </source>
</evidence>
<comment type="caution">
    <text evidence="4">The sequence shown here is derived from an EMBL/GenBank/DDBJ whole genome shotgun (WGS) entry which is preliminary data.</text>
</comment>
<evidence type="ECO:0000256" key="1">
    <source>
        <dbReference type="SAM" id="Phobius"/>
    </source>
</evidence>
<keyword evidence="1" id="KW-1133">Transmembrane helix</keyword>
<feature type="transmembrane region" description="Helical" evidence="1">
    <location>
        <begin position="107"/>
        <end position="125"/>
    </location>
</feature>